<dbReference type="InterPro" id="IPR011050">
    <property type="entry name" value="Pectin_lyase_fold/virulence"/>
</dbReference>
<reference evidence="1" key="1">
    <citation type="journal article" date="2015" name="Nature">
        <title>Complex archaea that bridge the gap between prokaryotes and eukaryotes.</title>
        <authorList>
            <person name="Spang A."/>
            <person name="Saw J.H."/>
            <person name="Jorgensen S.L."/>
            <person name="Zaremba-Niedzwiedzka K."/>
            <person name="Martijn J."/>
            <person name="Lind A.E."/>
            <person name="van Eijk R."/>
            <person name="Schleper C."/>
            <person name="Guy L."/>
            <person name="Ettema T.J."/>
        </authorList>
    </citation>
    <scope>NUCLEOTIDE SEQUENCE</scope>
</reference>
<name>A0A0F9QJ92_9ZZZZ</name>
<evidence type="ECO:0000313" key="1">
    <source>
        <dbReference type="EMBL" id="KKN13226.1"/>
    </source>
</evidence>
<dbReference type="InterPro" id="IPR006626">
    <property type="entry name" value="PbH1"/>
</dbReference>
<dbReference type="InterPro" id="IPR012334">
    <property type="entry name" value="Pectin_lyas_fold"/>
</dbReference>
<comment type="caution">
    <text evidence="1">The sequence shown here is derived from an EMBL/GenBank/DDBJ whole genome shotgun (WGS) entry which is preliminary data.</text>
</comment>
<organism evidence="1">
    <name type="scientific">marine sediment metagenome</name>
    <dbReference type="NCBI Taxonomy" id="412755"/>
    <lineage>
        <taxon>unclassified sequences</taxon>
        <taxon>metagenomes</taxon>
        <taxon>ecological metagenomes</taxon>
    </lineage>
</organism>
<accession>A0A0F9QJ92</accession>
<protein>
    <submittedName>
        <fullName evidence="1">Uncharacterized protein</fullName>
    </submittedName>
</protein>
<proteinExistence type="predicted"/>
<gene>
    <name evidence="1" type="ORF">LCGC14_1008560</name>
</gene>
<dbReference type="Gene3D" id="2.160.20.10">
    <property type="entry name" value="Single-stranded right-handed beta-helix, Pectin lyase-like"/>
    <property type="match status" value="1"/>
</dbReference>
<sequence length="1694" mass="181096">MSTYPSQLDSDVEIQRVDDNITEVGSDVINALRDAVFIIQKTLGVNPQGNKSTLTNRINTSIDANGIIKRSALESVGLVSLPITNLHVGTTAGIEETKLDLDHGTQVLKNLNDSMRIDLDGISNGLSALTSGFNLHILGSGNFHDGYHIKINTSSSIGVAGLEATTIGDALNEIGAILISGNDTRIAHIDTGIPSSFKHVSSKISVDATNFVAIDRTSTNVQDAIDDLDSGSASLLTAHVDRFHANGVLKEIDSGTFYNSRLKPLDSTSGVSYTEGTSVIKIPGVTSFFNLGIVAGDILEIEAQSGIADVGTYQIRTVGPLQDSTTLGDLPILAVDELIVFHVFVESRSSGDSVSVSIYKPAESSSEFAPLSCSVRNNETMVDTISVLNPDAARVVSIGFNGAILNTDGYEVGIKVGIGNQLYRHLVIPDLNLERLGLNQSNLVSATSVAERINAYVSDPDLDNHFPITAYRVGNELAIAHNIVGVDYTIEIADGYTGNYALGLDAYGADIIGKEIIGSVSNSYSINGTTLNTLKTVFDGYATITSDSSTFALWSSSTGQIINPLRYGIGAGSVMHITDHPSVDTNGSYTLLTADSTSVSLFIAEIIDAPSNPTTFDIIITSSNVSLDILESTESSMGLVQVFVDSIGQTFVHQRLIYGTSLGSAIEIINVSEGFPIGGIMLLVSFDNDFVNFNIVDDTVSGDTSRIHENFKGSFKLYHPNGLDYLSVQIGSGSIAGGIEDITIERVVEPNESLMLCTAHFNGTLSITNIIDNRLFGNLSTDQIRDDFVEIFSQRPVSDLRSNGVVRGFDLMSLLYVDSITDMQAIPLRGGIAYVNGVRVSVETQKVIIQSYDEEGTRIVSGNRIVGINDFGSIQVLSDELGEILTDGYNASADFGKILPLYSVVITNGVIGNIVDIRRFINNIDEKLDMVVDESNNIVGNFRSLEGALLYAEKYPGKENLTIKIVNSVFPDNPLIIPDGVSIIGGAAYGGNSKHQIINTINHNQDFLTFMGNNRLENVEVLSTTSGLQGALISIDGPNVNVEKCLIGFGEAISSNSSDIGIKIEAGEDVRVVNNRINNVYTGVSSETGCDNLVVSENNIDRISGVGLSCGIKIGTSSNSVNNIEIFNNKISLSNTPGTDIRGIFIDIDNSIQTLKINGNNIIGELNQSSENNVSNGIRITNVSASGNKITQLVMIDNYVTNVKLRDSSVFGIFIEDVQHALVAENTVTNVAVYDANYTDTALIWVEEDVDAIEINNNMLGSSAALRGIYINNTSTLVSIIGNTLDRIGDTDAMYIYGTSHRANVSDNKLIGPGNTGIWWKGERSKISSNHLSTPDNTTDYAFTIGIKAQASYVDVVNNTMTDMVYDGSIGIMSSSSANDGMKVLGNTIEGTKMGKLIELNGNYNVVSGNRLKNDLESLTGDSMYVDIVANTDGHSIIGNTFEGIGTACIYSSGKVTNSSILNNLVLTTTLTSAPIRLADSGVVNCLVMGNRLPARSTYSAENVVGPIPTSSIENENTIGVNRGMLDTRGLHASAGVTGYDSDATVLLEYAHWIFNDAGSYWEVNSTTTSDDRYLYFPIYNLPNGSILKSAEVQGKNVVQSGDVFDAQIFKRSANSPGTASATVSIAKDMSAASGNFGNGSDSGLIDESSSGVEISEVINYVENNYYVRIKHSKASPDTPTDIRIYGVTVSFRY</sequence>
<dbReference type="SUPFAM" id="SSF51126">
    <property type="entry name" value="Pectin lyase-like"/>
    <property type="match status" value="1"/>
</dbReference>
<dbReference type="SMART" id="SM00710">
    <property type="entry name" value="PbH1"/>
    <property type="match status" value="10"/>
</dbReference>
<dbReference type="EMBL" id="LAZR01003946">
    <property type="protein sequence ID" value="KKN13226.1"/>
    <property type="molecule type" value="Genomic_DNA"/>
</dbReference>